<feature type="compositionally biased region" description="Basic residues" evidence="1">
    <location>
        <begin position="95"/>
        <end position="104"/>
    </location>
</feature>
<feature type="region of interest" description="Disordered" evidence="1">
    <location>
        <begin position="1"/>
        <end position="35"/>
    </location>
</feature>
<dbReference type="Pfam" id="PF03466">
    <property type="entry name" value="LysR_substrate"/>
    <property type="match status" value="1"/>
</dbReference>
<feature type="compositionally biased region" description="Low complexity" evidence="1">
    <location>
        <begin position="1"/>
        <end position="16"/>
    </location>
</feature>
<comment type="caution">
    <text evidence="3">The sequence shown here is derived from an EMBL/GenBank/DDBJ whole genome shotgun (WGS) entry which is preliminary data.</text>
</comment>
<feature type="domain" description="LysR substrate-binding" evidence="2">
    <location>
        <begin position="16"/>
        <end position="81"/>
    </location>
</feature>
<accession>A0ABU0WSM4</accession>
<evidence type="ECO:0000256" key="1">
    <source>
        <dbReference type="SAM" id="MobiDB-lite"/>
    </source>
</evidence>
<sequence length="209" mass="22303">MRFGGRSSRGAGRCGRPFVDLNPDRGTRDEVDRAPTTAGVDRRVAVAVDDVHSLLDFAGFGLGVALVPPVVRGLVDAGGLRRGGGRAPRADGRGRRPRRARRRQSCWTWSGRTAGRPSPVSGHPWGATRYVTSARASSEPITFAGGMGLTCRNVATCAPVTSSSRAKATSWNEMPPQNLPCRKSTRPWNAPPENRAGLDSSTSRNSVMP</sequence>
<evidence type="ECO:0000313" key="3">
    <source>
        <dbReference type="EMBL" id="MDQ2582835.1"/>
    </source>
</evidence>
<reference evidence="3 4" key="1">
    <citation type="submission" date="2017-06" db="EMBL/GenBank/DDBJ databases">
        <title>Cultured bacterium strain Saccharothrix yanglingensis Hhs.015.</title>
        <authorList>
            <person name="Xia Y."/>
        </authorList>
    </citation>
    <scope>NUCLEOTIDE SEQUENCE [LARGE SCALE GENOMIC DNA]</scope>
    <source>
        <strain evidence="3 4">Hhs.015</strain>
    </source>
</reference>
<evidence type="ECO:0000313" key="4">
    <source>
        <dbReference type="Proteomes" id="UP001225605"/>
    </source>
</evidence>
<feature type="region of interest" description="Disordered" evidence="1">
    <location>
        <begin position="163"/>
        <end position="209"/>
    </location>
</feature>
<feature type="region of interest" description="Disordered" evidence="1">
    <location>
        <begin position="79"/>
        <end position="122"/>
    </location>
</feature>
<keyword evidence="4" id="KW-1185">Reference proteome</keyword>
<gene>
    <name evidence="3" type="ORF">CKY47_02305</name>
</gene>
<proteinExistence type="predicted"/>
<dbReference type="Proteomes" id="UP001225605">
    <property type="component" value="Unassembled WGS sequence"/>
</dbReference>
<dbReference type="EMBL" id="NSDM01000001">
    <property type="protein sequence ID" value="MDQ2582835.1"/>
    <property type="molecule type" value="Genomic_DNA"/>
</dbReference>
<dbReference type="InterPro" id="IPR005119">
    <property type="entry name" value="LysR_subst-bd"/>
</dbReference>
<name>A0ABU0WSM4_9PSEU</name>
<protein>
    <recommendedName>
        <fullName evidence="2">LysR substrate-binding domain-containing protein</fullName>
    </recommendedName>
</protein>
<feature type="compositionally biased region" description="Polar residues" evidence="1">
    <location>
        <begin position="199"/>
        <end position="209"/>
    </location>
</feature>
<organism evidence="3 4">
    <name type="scientific">Saccharothrix yanglingensis</name>
    <dbReference type="NCBI Taxonomy" id="659496"/>
    <lineage>
        <taxon>Bacteria</taxon>
        <taxon>Bacillati</taxon>
        <taxon>Actinomycetota</taxon>
        <taxon>Actinomycetes</taxon>
        <taxon>Pseudonocardiales</taxon>
        <taxon>Pseudonocardiaceae</taxon>
        <taxon>Saccharothrix</taxon>
    </lineage>
</organism>
<feature type="compositionally biased region" description="Basic and acidic residues" evidence="1">
    <location>
        <begin position="22"/>
        <end position="33"/>
    </location>
</feature>
<feature type="compositionally biased region" description="Polar residues" evidence="1">
    <location>
        <begin position="163"/>
        <end position="172"/>
    </location>
</feature>
<evidence type="ECO:0000259" key="2">
    <source>
        <dbReference type="Pfam" id="PF03466"/>
    </source>
</evidence>
<dbReference type="Gene3D" id="3.40.190.10">
    <property type="entry name" value="Periplasmic binding protein-like II"/>
    <property type="match status" value="1"/>
</dbReference>
<dbReference type="SUPFAM" id="SSF53850">
    <property type="entry name" value="Periplasmic binding protein-like II"/>
    <property type="match status" value="1"/>
</dbReference>